<dbReference type="InterPro" id="IPR008429">
    <property type="entry name" value="CLPTM1"/>
</dbReference>
<keyword evidence="3 15" id="KW-0812">Transmembrane</keyword>
<evidence type="ECO:0000313" key="17">
    <source>
        <dbReference type="Proteomes" id="UP000028761"/>
    </source>
</evidence>
<comment type="catalytic activity">
    <reaction evidence="6">
        <text>a 1,2-diacyl-sn-glycero-3-phosphoethanolamine(in) = a 1,2-diacyl-sn-glycero-3-phosphoethanolamine(out)</text>
        <dbReference type="Rhea" id="RHEA:38895"/>
        <dbReference type="ChEBI" id="CHEBI:64612"/>
    </reaction>
</comment>
<evidence type="ECO:0000256" key="7">
    <source>
        <dbReference type="ARBA" id="ARBA00024631"/>
    </source>
</evidence>
<comment type="catalytic activity">
    <reaction evidence="7">
        <text>a 1,2-diacyl-sn-glycero-3-phosphocholine(in) = a 1,2-diacyl-sn-glycero-3-phosphocholine(out)</text>
        <dbReference type="Rhea" id="RHEA:38571"/>
        <dbReference type="ChEBI" id="CHEBI:57643"/>
    </reaction>
</comment>
<dbReference type="Ensembl" id="ENSPANT00000080808.1">
    <property type="protein sequence ID" value="ENSPANP00000053275.1"/>
    <property type="gene ID" value="ENSPANG00000007000.3"/>
</dbReference>
<evidence type="ECO:0000256" key="13">
    <source>
        <dbReference type="ARBA" id="ARBA00045827"/>
    </source>
</evidence>
<dbReference type="AlphaFoldDB" id="A0A8I5N1P5"/>
<feature type="transmembrane region" description="Helical" evidence="15">
    <location>
        <begin position="12"/>
        <end position="32"/>
    </location>
</feature>
<evidence type="ECO:0000256" key="9">
    <source>
        <dbReference type="ARBA" id="ARBA00036810"/>
    </source>
</evidence>
<reference evidence="16 17" key="1">
    <citation type="submission" date="2012-03" db="EMBL/GenBank/DDBJ databases">
        <title>Whole Genome Assembly of Papio anubis.</title>
        <authorList>
            <person name="Liu Y.L."/>
            <person name="Abraham K.A."/>
            <person name="Akbar H.A."/>
            <person name="Ali S.A."/>
            <person name="Anosike U.A."/>
            <person name="Aqrawi P.A."/>
            <person name="Arias F.A."/>
            <person name="Attaway T.A."/>
            <person name="Awwad R.A."/>
            <person name="Babu C.B."/>
            <person name="Bandaranaike D.B."/>
            <person name="Battles P.B."/>
            <person name="Bell A.B."/>
            <person name="Beltran B.B."/>
            <person name="Berhane-Mersha D.B."/>
            <person name="Bess C.B."/>
            <person name="Bickham C.B."/>
            <person name="Bolden T.B."/>
            <person name="Carter K.C."/>
            <person name="Chau D.C."/>
            <person name="Chavez A.C."/>
            <person name="Clerc-Blankenburg K.C."/>
            <person name="Coyle M.C."/>
            <person name="Dao M.D."/>
            <person name="Davila M.L.D."/>
            <person name="Davy-Carroll L.D."/>
            <person name="Denson S.D."/>
            <person name="Dinh H.D."/>
            <person name="Fernandez S.F."/>
            <person name="Fernando P.F."/>
            <person name="Forbes L.F."/>
            <person name="Francis C.F."/>
            <person name="Francisco L.F."/>
            <person name="Fu Q.F."/>
            <person name="Garcia-Iii R.G."/>
            <person name="Garrett T.G."/>
            <person name="Gross S.G."/>
            <person name="Gubbala S.G."/>
            <person name="Hirani K.H."/>
            <person name="Hogues M.H."/>
            <person name="Hollins B.H."/>
            <person name="Jackson L.J."/>
            <person name="Javaid M.J."/>
            <person name="Jhangiani S.J."/>
            <person name="Johnson A.J."/>
            <person name="Johnson B.J."/>
            <person name="Jones J.J."/>
            <person name="Joshi V.J."/>
            <person name="Kalu J.K."/>
            <person name="Khan N.K."/>
            <person name="Korchina V.K."/>
            <person name="Kovar C.K."/>
            <person name="Lago L.L."/>
            <person name="Lara F.L."/>
            <person name="Le T.-K.L."/>
            <person name="Lee S.L."/>
            <person name="Legall-Iii F.L."/>
            <person name="Lemon S.L."/>
            <person name="Liu J.L."/>
            <person name="Liu Y.-S.L."/>
            <person name="Liyanage D.L."/>
            <person name="Lopez J.L."/>
            <person name="Lorensuhewa L.L."/>
            <person name="Mata R.M."/>
            <person name="Mathew T.M."/>
            <person name="Mercado C.M."/>
            <person name="Mercado I.M."/>
            <person name="Morales K.M."/>
            <person name="Morgan M.M."/>
            <person name="Munidasa M.M."/>
            <person name="Ngo D.N."/>
            <person name="Nguyen L.N."/>
            <person name="Nguyen T.N."/>
            <person name="Nguyen N.N."/>
            <person name="Obregon M.O."/>
            <person name="Okwuonu G.O."/>
            <person name="Ongeri F.O."/>
            <person name="Onwere C.O."/>
            <person name="Osifeso I.O."/>
            <person name="Parra A.P."/>
            <person name="Patil S.P."/>
            <person name="Perez A.P."/>
            <person name="Perez Y.P."/>
            <person name="Pham C.P."/>
            <person name="Pu L.-L.P."/>
            <person name="Puazo M.P."/>
            <person name="Quiroz J.Q."/>
            <person name="Rouhana J.R."/>
            <person name="Ruiz M.R."/>
            <person name="Ruiz S.-J.R."/>
            <person name="Saada N.S."/>
            <person name="Santibanez J.S."/>
            <person name="Scheel M.S."/>
            <person name="Schneider B.S."/>
            <person name="Simmons D.S."/>
            <person name="Sisson I.S."/>
            <person name="Tang L.-Y.T."/>
            <person name="Thornton R.T."/>
            <person name="Tisius J.T."/>
            <person name="Toledanes G.T."/>
            <person name="Trejos Z.T."/>
            <person name="Usmani K.U."/>
            <person name="Varghese R.V."/>
            <person name="Vattathil S.V."/>
            <person name="Vee V.V."/>
            <person name="Walker D.W."/>
            <person name="Weissenberger G.W."/>
            <person name="White C.W."/>
            <person name="Williams A.W."/>
            <person name="Woodworth J.W."/>
            <person name="Wright R.W."/>
            <person name="Zhu Y.Z."/>
            <person name="Han Y.H."/>
            <person name="Newsham I.N."/>
            <person name="Nazareth L.N."/>
            <person name="Worley K.W."/>
            <person name="Muzny D.M."/>
            <person name="Rogers J.R."/>
            <person name="Gibbs R.G."/>
        </authorList>
    </citation>
    <scope>NUCLEOTIDE SEQUENCE [LARGE SCALE GENOMIC DNA]</scope>
</reference>
<comment type="catalytic activity">
    <reaction evidence="14">
        <text>a 6-(alpha-D-glucosaminyl)-1-(1,2-diacyl-sn-glycero-3-phospho)-1D-myo-inositol(in) = a 6-(alpha-D-glucosaminyl)-1-(1,2-diacyl-sn-glycero-3-phospho)-1D-myo-inositol(out)</text>
        <dbReference type="Rhea" id="RHEA:71491"/>
        <dbReference type="ChEBI" id="CHEBI:57997"/>
    </reaction>
</comment>
<evidence type="ECO:0000256" key="15">
    <source>
        <dbReference type="SAM" id="Phobius"/>
    </source>
</evidence>
<evidence type="ECO:0000256" key="10">
    <source>
        <dbReference type="ARBA" id="ARBA00040905"/>
    </source>
</evidence>
<keyword evidence="17" id="KW-1185">Reference proteome</keyword>
<evidence type="ECO:0000256" key="1">
    <source>
        <dbReference type="ARBA" id="ARBA00004141"/>
    </source>
</evidence>
<keyword evidence="5 15" id="KW-0472">Membrane</keyword>
<evidence type="ECO:0000256" key="4">
    <source>
        <dbReference type="ARBA" id="ARBA00022989"/>
    </source>
</evidence>
<dbReference type="PANTHER" id="PTHR21347">
    <property type="entry name" value="CLEFT LIP AND PALATE ASSOCIATED TRANSMEMBRANE PROTEIN-RELATED"/>
    <property type="match status" value="1"/>
</dbReference>
<evidence type="ECO:0000313" key="16">
    <source>
        <dbReference type="Ensembl" id="ENSPANP00000053275.1"/>
    </source>
</evidence>
<reference evidence="16" key="2">
    <citation type="submission" date="2025-08" db="UniProtKB">
        <authorList>
            <consortium name="Ensembl"/>
        </authorList>
    </citation>
    <scope>IDENTIFICATION</scope>
</reference>
<comment type="catalytic activity">
    <reaction evidence="8">
        <text>a 1,2-diacyl-sn-glycero-3-phospho-(1D-myo-inositol)(in) = a 1,2-diacyl-sn-glycero-3-phospho-(1D-myo-inositol)(out)</text>
        <dbReference type="Rhea" id="RHEA:38691"/>
        <dbReference type="ChEBI" id="CHEBI:57880"/>
    </reaction>
</comment>
<keyword evidence="4 15" id="KW-1133">Transmembrane helix</keyword>
<dbReference type="GO" id="GO:0016020">
    <property type="term" value="C:membrane"/>
    <property type="evidence" value="ECO:0007669"/>
    <property type="project" value="UniProtKB-SubCell"/>
</dbReference>
<evidence type="ECO:0000256" key="11">
    <source>
        <dbReference type="ARBA" id="ARBA00042320"/>
    </source>
</evidence>
<evidence type="ECO:0000256" key="8">
    <source>
        <dbReference type="ARBA" id="ARBA00035895"/>
    </source>
</evidence>
<evidence type="ECO:0000256" key="14">
    <source>
        <dbReference type="ARBA" id="ARBA00093208"/>
    </source>
</evidence>
<dbReference type="Pfam" id="PF05602">
    <property type="entry name" value="CLPTM1"/>
    <property type="match status" value="2"/>
</dbReference>
<dbReference type="PANTHER" id="PTHR21347:SF0">
    <property type="entry name" value="LIPID SCRAMBLASE CLPTM1L"/>
    <property type="match status" value="1"/>
</dbReference>
<accession>A0A8I5N1P5</accession>
<dbReference type="Proteomes" id="UP000028761">
    <property type="component" value="Chromosome 5"/>
</dbReference>
<evidence type="ECO:0000256" key="3">
    <source>
        <dbReference type="ARBA" id="ARBA00022692"/>
    </source>
</evidence>
<protein>
    <recommendedName>
        <fullName evidence="10">Lipid scramblase CLPTM1L</fullName>
    </recommendedName>
    <alternativeName>
        <fullName evidence="12">Cisplatin resistance-related protein 9</fullName>
    </alternativeName>
    <alternativeName>
        <fullName evidence="11">Cleft lip and palate transmembrane protein 1-like protein</fullName>
    </alternativeName>
</protein>
<feature type="transmembrane region" description="Helical" evidence="15">
    <location>
        <begin position="456"/>
        <end position="478"/>
    </location>
</feature>
<name>A0A8I5N1P5_PAPAN</name>
<feature type="transmembrane region" description="Helical" evidence="15">
    <location>
        <begin position="368"/>
        <end position="387"/>
    </location>
</feature>
<dbReference type="GeneTree" id="ENSGT00530000063461"/>
<sequence>MWSGRSSFTSLVVGVFVVYVVHTCWVMYGIVYTRPCSGDANCIQPYLARRPKLQLSVYTTTRSHLGTENNIDLVLNVEDFDVESKFERTVNVSVPKKTRNNGTLYAYIFLHHAGVLPWHDGKQVHLVSPLTTYMVPKPEEINLLTGESDAQQQLEAEKKPTSALDEPVSHWRPRLALNVMADNFVFDGSSLPADVHRYMKMIQLGKTVHYLPILFIDQLSNRVKDLMVINRSTTELPLTVSYDKVSLGRLRFWIHMQDAVYSLQQFGFSEKDADEVKGIFVDTNLYFLALTFFVAAFHLLFDFLAFKNDISFWKKKKSMIGMSTKAGTGWGGNQSGLEKPRAYHRTSIRPAWNLSCAGRHPTSAHAPCSFAVLWRCFSTVVIFLFLLDEQTSLLVLVPAGVGAAIELWKVKKALKMTILWRGLIPEFQAMRYLSYLLYPLCVGGAVYSLLNIKYKSWYSWLINSFVNGVYAFGFLFMLPQLFVNYKLKSVAHLPWKAFTYKAFNTFIDDVFAFIITMPTSHRLACFRDDVVFLVYLYQRWLYPVDKRRVNEFGESYEEKATRAPHTD</sequence>
<gene>
    <name evidence="16" type="primary">CLPTM1L</name>
</gene>
<comment type="similarity">
    <text evidence="2">Belongs to the CLPTM1 family.</text>
</comment>
<dbReference type="GO" id="GO:0012505">
    <property type="term" value="C:endomembrane system"/>
    <property type="evidence" value="ECO:0007669"/>
    <property type="project" value="TreeGrafter"/>
</dbReference>
<comment type="catalytic activity">
    <reaction evidence="9">
        <text>6-(alpha-D-glucosaminyl)-(1-octadecanoyl,2-(9Z)-octadecenoyl-sn-glycero-3-phospho)-1D-myo-inositol(in) = 6-(alpha-D-glucosaminyl)-(1-octadecanoyl,2-(9Z)-octadecenoyl-sn-glycero-3-phospho)-1D-myo-inositol(out)</text>
        <dbReference type="Rhea" id="RHEA:71495"/>
        <dbReference type="ChEBI" id="CHEBI:190691"/>
    </reaction>
</comment>
<comment type="function">
    <text evidence="13">Scramblase that mediates the translocation of glucosaminylphosphatidylinositol (alpha-D-GlcN-(1-6)-(1,2-diacyl-sn-glycero-3-phospho)-1D-myo-inositol, GlcN-PI) across the endoplasmic reticulum (ER) membrane, from the cytosolic leaflet to the luminal leaflet of the ER membrane, where it participates in the biosynthesis of glycosylphosphatidylinositol (GPI). GPI is a lipid glycoconjugate involved in post-translational modification of proteins. Can also translocate 1,2-diacyl-sn-glycero-3-phospho-(1D-myo-inositol) (phosphatidylinositol or PI), as well as several other phospholipids (1,2-diacyl-sn-glycero-3-phosphocholine, 1,2-diacyl-sn-glycero-3-phosphoethanolamine), and N-acetylglucosaminylphosphatidylinositol (GlcNAc-PI) in vitro.</text>
</comment>
<evidence type="ECO:0000256" key="2">
    <source>
        <dbReference type="ARBA" id="ARBA00009310"/>
    </source>
</evidence>
<organism evidence="16 17">
    <name type="scientific">Papio anubis</name>
    <name type="common">Olive baboon</name>
    <dbReference type="NCBI Taxonomy" id="9555"/>
    <lineage>
        <taxon>Eukaryota</taxon>
        <taxon>Metazoa</taxon>
        <taxon>Chordata</taxon>
        <taxon>Craniata</taxon>
        <taxon>Vertebrata</taxon>
        <taxon>Euteleostomi</taxon>
        <taxon>Mammalia</taxon>
        <taxon>Eutheria</taxon>
        <taxon>Euarchontoglires</taxon>
        <taxon>Primates</taxon>
        <taxon>Haplorrhini</taxon>
        <taxon>Catarrhini</taxon>
        <taxon>Cercopithecidae</taxon>
        <taxon>Cercopithecinae</taxon>
        <taxon>Papio</taxon>
    </lineage>
</organism>
<feature type="transmembrane region" description="Helical" evidence="15">
    <location>
        <begin position="393"/>
        <end position="411"/>
    </location>
</feature>
<evidence type="ECO:0000256" key="6">
    <source>
        <dbReference type="ARBA" id="ARBA00024615"/>
    </source>
</evidence>
<proteinExistence type="inferred from homology"/>
<reference evidence="16" key="3">
    <citation type="submission" date="2025-09" db="UniProtKB">
        <authorList>
            <consortium name="Ensembl"/>
        </authorList>
    </citation>
    <scope>IDENTIFICATION</scope>
</reference>
<comment type="subcellular location">
    <subcellularLocation>
        <location evidence="1">Membrane</location>
        <topology evidence="1">Multi-pass membrane protein</topology>
    </subcellularLocation>
</comment>
<feature type="transmembrane region" description="Helical" evidence="15">
    <location>
        <begin position="285"/>
        <end position="306"/>
    </location>
</feature>
<evidence type="ECO:0000256" key="12">
    <source>
        <dbReference type="ARBA" id="ARBA00043155"/>
    </source>
</evidence>
<evidence type="ECO:0000256" key="5">
    <source>
        <dbReference type="ARBA" id="ARBA00023136"/>
    </source>
</evidence>
<feature type="transmembrane region" description="Helical" evidence="15">
    <location>
        <begin position="432"/>
        <end position="450"/>
    </location>
</feature>